<keyword evidence="2" id="KW-1185">Reference proteome</keyword>
<gene>
    <name evidence="1" type="ORF">BPO_p0056</name>
</gene>
<protein>
    <submittedName>
        <fullName evidence="1">Uncharacterized protein</fullName>
    </submittedName>
</protein>
<name>A0AAU0F302_9FLAO</name>
<accession>A0AAU0F302</accession>
<reference evidence="1" key="1">
    <citation type="submission" date="2023-10" db="EMBL/GenBank/DDBJ databases">
        <title>Characterization and whole genome sequencing of a novel strain of Bergeyella porcorum QD2021 isolated from pig.</title>
        <authorList>
            <person name="Liu G."/>
            <person name="Chen C."/>
            <person name="Han X."/>
        </authorList>
    </citation>
    <scope>NUCLEOTIDE SEQUENCE</scope>
    <source>
        <strain evidence="1">QD2021</strain>
        <plasmid evidence="1">pQD2021</plasmid>
    </source>
</reference>
<organism evidence="1 2">
    <name type="scientific">Bergeyella porcorum</name>
    <dbReference type="NCBI Taxonomy" id="1735111"/>
    <lineage>
        <taxon>Bacteria</taxon>
        <taxon>Pseudomonadati</taxon>
        <taxon>Bacteroidota</taxon>
        <taxon>Flavobacteriia</taxon>
        <taxon>Flavobacteriales</taxon>
        <taxon>Weeksellaceae</taxon>
        <taxon>Bergeyella</taxon>
    </lineage>
</organism>
<proteinExistence type="predicted"/>
<dbReference type="AlphaFoldDB" id="A0AAU0F302"/>
<dbReference type="KEGG" id="bpor:BPO_p0056"/>
<sequence>MDLRSLFALDNLSGMDPLTYSKALPDGVYSFCFQAYDWFTKNNLSQKACAIAFFNQYEPPSLLFLKMVKKYQPYLPMIMVLLQ</sequence>
<dbReference type="EMBL" id="CP136427">
    <property type="protein sequence ID" value="WOC53139.1"/>
    <property type="molecule type" value="Genomic_DNA"/>
</dbReference>
<keyword evidence="1" id="KW-0614">Plasmid</keyword>
<dbReference type="Proteomes" id="UP001432059">
    <property type="component" value="Plasmid pQD2021"/>
</dbReference>
<geneLocation type="plasmid" evidence="1 2">
    <name>pQD2021</name>
</geneLocation>
<evidence type="ECO:0000313" key="1">
    <source>
        <dbReference type="EMBL" id="WOC53139.1"/>
    </source>
</evidence>
<evidence type="ECO:0000313" key="2">
    <source>
        <dbReference type="Proteomes" id="UP001432059"/>
    </source>
</evidence>